<dbReference type="InterPro" id="IPR029903">
    <property type="entry name" value="RmlD-like-bd"/>
</dbReference>
<dbReference type="Proteomes" id="UP001172684">
    <property type="component" value="Unassembled WGS sequence"/>
</dbReference>
<sequence length="326" mass="35850">MTKTALVIGATGLLGREVLKEFSEAGWKATGTGVTRANPPSIMKLDLLQDGEIEKVLDEVKPDVVVHCAADRFPDSVAQNPSRARALNASAPTKLASLAAARGTFLLYISTDYVFSGRPGEAPYKPTSTRDPPNTYGQTKAEGEDGVLEATSGAGSDKILGVVLRVPILYGSGERSESAVGVLVDQVVKAQDIRPDKGEATIKMDDYAQRYPTNTEDVARVCREICELYTKKNKEGKGGDLPRILHFSSEDRMTKYQMCELFADILGAPMDGLERYRPDEEEAGKEGVKRPYDCHLDTTELRELGVNVSTMDFTGWWRRELRAFRH</sequence>
<feature type="domain" description="RmlD-like substrate binding" evidence="2">
    <location>
        <begin position="5"/>
        <end position="306"/>
    </location>
</feature>
<keyword evidence="4" id="KW-1185">Reference proteome</keyword>
<comment type="caution">
    <text evidence="3">The sequence shown here is derived from an EMBL/GenBank/DDBJ whole genome shotgun (WGS) entry which is preliminary data.</text>
</comment>
<evidence type="ECO:0000256" key="1">
    <source>
        <dbReference type="SAM" id="MobiDB-lite"/>
    </source>
</evidence>
<feature type="region of interest" description="Disordered" evidence="1">
    <location>
        <begin position="119"/>
        <end position="141"/>
    </location>
</feature>
<organism evidence="3 4">
    <name type="scientific">Coniosporium apollinis</name>
    <dbReference type="NCBI Taxonomy" id="61459"/>
    <lineage>
        <taxon>Eukaryota</taxon>
        <taxon>Fungi</taxon>
        <taxon>Dikarya</taxon>
        <taxon>Ascomycota</taxon>
        <taxon>Pezizomycotina</taxon>
        <taxon>Dothideomycetes</taxon>
        <taxon>Dothideomycetes incertae sedis</taxon>
        <taxon>Coniosporium</taxon>
    </lineage>
</organism>
<dbReference type="InterPro" id="IPR005913">
    <property type="entry name" value="dTDP_dehydrorham_reduct"/>
</dbReference>
<dbReference type="EMBL" id="JAPDRL010000074">
    <property type="protein sequence ID" value="KAJ9659545.1"/>
    <property type="molecule type" value="Genomic_DNA"/>
</dbReference>
<proteinExistence type="predicted"/>
<name>A0ABQ9NLZ0_9PEZI</name>
<evidence type="ECO:0000259" key="2">
    <source>
        <dbReference type="Pfam" id="PF04321"/>
    </source>
</evidence>
<dbReference type="InterPro" id="IPR036291">
    <property type="entry name" value="NAD(P)-bd_dom_sf"/>
</dbReference>
<dbReference type="SUPFAM" id="SSF51735">
    <property type="entry name" value="NAD(P)-binding Rossmann-fold domains"/>
    <property type="match status" value="1"/>
</dbReference>
<dbReference type="Gene3D" id="3.40.50.720">
    <property type="entry name" value="NAD(P)-binding Rossmann-like Domain"/>
    <property type="match status" value="1"/>
</dbReference>
<reference evidence="3" key="1">
    <citation type="submission" date="2022-10" db="EMBL/GenBank/DDBJ databases">
        <title>Culturing micro-colonial fungi from biological soil crusts in the Mojave desert and describing Neophaeococcomyces mojavensis, and introducing the new genera and species Taxawa tesnikishii.</title>
        <authorList>
            <person name="Kurbessoian T."/>
            <person name="Stajich J.E."/>
        </authorList>
    </citation>
    <scope>NUCLEOTIDE SEQUENCE</scope>
    <source>
        <strain evidence="3">TK_1</strain>
    </source>
</reference>
<dbReference type="PANTHER" id="PTHR10491">
    <property type="entry name" value="DTDP-4-DEHYDRORHAMNOSE REDUCTASE"/>
    <property type="match status" value="1"/>
</dbReference>
<gene>
    <name evidence="3" type="ORF">H2201_007294</name>
</gene>
<evidence type="ECO:0000313" key="4">
    <source>
        <dbReference type="Proteomes" id="UP001172684"/>
    </source>
</evidence>
<feature type="compositionally biased region" description="Polar residues" evidence="1">
    <location>
        <begin position="126"/>
        <end position="138"/>
    </location>
</feature>
<dbReference type="PANTHER" id="PTHR10491:SF4">
    <property type="entry name" value="METHIONINE ADENOSYLTRANSFERASE 2 SUBUNIT BETA"/>
    <property type="match status" value="1"/>
</dbReference>
<dbReference type="CDD" id="cd05254">
    <property type="entry name" value="dTDP_HR_like_SDR_e"/>
    <property type="match status" value="1"/>
</dbReference>
<evidence type="ECO:0000313" key="3">
    <source>
        <dbReference type="EMBL" id="KAJ9659545.1"/>
    </source>
</evidence>
<protein>
    <recommendedName>
        <fullName evidence="2">RmlD-like substrate binding domain-containing protein</fullName>
    </recommendedName>
</protein>
<dbReference type="Pfam" id="PF04321">
    <property type="entry name" value="RmlD_sub_bind"/>
    <property type="match status" value="1"/>
</dbReference>
<accession>A0ABQ9NLZ0</accession>